<evidence type="ECO:0000256" key="6">
    <source>
        <dbReference type="ARBA" id="ARBA00023211"/>
    </source>
</evidence>
<organism evidence="8 9">
    <name type="scientific">Denticeps clupeoides</name>
    <name type="common">denticle herring</name>
    <dbReference type="NCBI Taxonomy" id="299321"/>
    <lineage>
        <taxon>Eukaryota</taxon>
        <taxon>Metazoa</taxon>
        <taxon>Chordata</taxon>
        <taxon>Craniata</taxon>
        <taxon>Vertebrata</taxon>
        <taxon>Euteleostomi</taxon>
        <taxon>Actinopterygii</taxon>
        <taxon>Neopterygii</taxon>
        <taxon>Teleostei</taxon>
        <taxon>Clupei</taxon>
        <taxon>Clupeiformes</taxon>
        <taxon>Denticipitoidei</taxon>
        <taxon>Denticipitidae</taxon>
        <taxon>Denticeps</taxon>
    </lineage>
</organism>
<keyword evidence="4" id="KW-0378">Hydrolase</keyword>
<dbReference type="SUPFAM" id="SSF55811">
    <property type="entry name" value="Nudix"/>
    <property type="match status" value="1"/>
</dbReference>
<dbReference type="GeneID" id="114769236"/>
<keyword evidence="6" id="KW-0464">Manganese</keyword>
<dbReference type="GeneTree" id="ENSGT00940000162775"/>
<proteinExistence type="predicted"/>
<dbReference type="Pfam" id="PF00293">
    <property type="entry name" value="NUDIX"/>
    <property type="match status" value="1"/>
</dbReference>
<dbReference type="AlphaFoldDB" id="A0AAY4C9A8"/>
<feature type="domain" description="Nudix hydrolase" evidence="7">
    <location>
        <begin position="270"/>
        <end position="405"/>
    </location>
</feature>
<reference evidence="8" key="3">
    <citation type="submission" date="2025-09" db="UniProtKB">
        <authorList>
            <consortium name="Ensembl"/>
        </authorList>
    </citation>
    <scope>IDENTIFICATION</scope>
</reference>
<evidence type="ECO:0000313" key="9">
    <source>
        <dbReference type="Proteomes" id="UP000694580"/>
    </source>
</evidence>
<dbReference type="Proteomes" id="UP000694580">
    <property type="component" value="Chromosome 19"/>
</dbReference>
<dbReference type="InterPro" id="IPR000086">
    <property type="entry name" value="NUDIX_hydrolase_dom"/>
</dbReference>
<evidence type="ECO:0000259" key="7">
    <source>
        <dbReference type="PROSITE" id="PS51462"/>
    </source>
</evidence>
<accession>A0AAY4C9A8</accession>
<evidence type="ECO:0000313" key="8">
    <source>
        <dbReference type="Ensembl" id="ENSDCDP00010029637.1"/>
    </source>
</evidence>
<dbReference type="RefSeq" id="XP_028817905.1">
    <property type="nucleotide sequence ID" value="XM_028962072.1"/>
</dbReference>
<dbReference type="Ensembl" id="ENSDCDT00010036735.1">
    <property type="protein sequence ID" value="ENSDCDP00010029637.1"/>
    <property type="gene ID" value="ENSDCDG00010018920.1"/>
</dbReference>
<evidence type="ECO:0000256" key="2">
    <source>
        <dbReference type="ARBA" id="ARBA00001946"/>
    </source>
</evidence>
<evidence type="ECO:0000256" key="4">
    <source>
        <dbReference type="ARBA" id="ARBA00022801"/>
    </source>
</evidence>
<reference evidence="8 9" key="1">
    <citation type="submission" date="2020-06" db="EMBL/GenBank/DDBJ databases">
        <authorList>
            <consortium name="Wellcome Sanger Institute Data Sharing"/>
        </authorList>
    </citation>
    <scope>NUCLEOTIDE SEQUENCE [LARGE SCALE GENOMIC DNA]</scope>
</reference>
<protein>
    <recommendedName>
        <fullName evidence="7">Nudix hydrolase domain-containing protein</fullName>
    </recommendedName>
</protein>
<comment type="cofactor">
    <cofactor evidence="2">
        <name>Mg(2+)</name>
        <dbReference type="ChEBI" id="CHEBI:18420"/>
    </cofactor>
</comment>
<evidence type="ECO:0000256" key="5">
    <source>
        <dbReference type="ARBA" id="ARBA00022842"/>
    </source>
</evidence>
<comment type="cofactor">
    <cofactor evidence="1">
        <name>Mn(2+)</name>
        <dbReference type="ChEBI" id="CHEBI:29035"/>
    </cofactor>
</comment>
<dbReference type="PANTHER" id="PTHR12992">
    <property type="entry name" value="NUDIX HYDROLASE"/>
    <property type="match status" value="1"/>
</dbReference>
<keyword evidence="9" id="KW-1185">Reference proteome</keyword>
<dbReference type="InterPro" id="IPR015797">
    <property type="entry name" value="NUDIX_hydrolase-like_dom_sf"/>
</dbReference>
<keyword evidence="5" id="KW-0460">Magnesium</keyword>
<dbReference type="PANTHER" id="PTHR12992:SF11">
    <property type="entry name" value="MITOCHONDRIAL COENZYME A DIPHOSPHATASE NUDT8"/>
    <property type="match status" value="1"/>
</dbReference>
<dbReference type="CTD" id="254552"/>
<dbReference type="CDD" id="cd03426">
    <property type="entry name" value="NUDIX_CoAse_Nudt7"/>
    <property type="match status" value="1"/>
</dbReference>
<keyword evidence="3" id="KW-0479">Metal-binding</keyword>
<dbReference type="GO" id="GO:0046872">
    <property type="term" value="F:metal ion binding"/>
    <property type="evidence" value="ECO:0007669"/>
    <property type="project" value="UniProtKB-KW"/>
</dbReference>
<dbReference type="InterPro" id="IPR045121">
    <property type="entry name" value="CoAse"/>
</dbReference>
<evidence type="ECO:0000256" key="1">
    <source>
        <dbReference type="ARBA" id="ARBA00001936"/>
    </source>
</evidence>
<reference evidence="8" key="2">
    <citation type="submission" date="2025-08" db="UniProtKB">
        <authorList>
            <consortium name="Ensembl"/>
        </authorList>
    </citation>
    <scope>IDENTIFICATION</scope>
</reference>
<name>A0AAY4C9A8_9TELE</name>
<dbReference type="GO" id="GO:0010945">
    <property type="term" value="F:coenzyme A diphosphatase activity"/>
    <property type="evidence" value="ECO:0007669"/>
    <property type="project" value="InterPro"/>
</dbReference>
<dbReference type="PROSITE" id="PS51462">
    <property type="entry name" value="NUDIX"/>
    <property type="match status" value="1"/>
</dbReference>
<dbReference type="Gene3D" id="3.90.79.10">
    <property type="entry name" value="Nucleoside Triphosphate Pyrophosphohydrolase"/>
    <property type="match status" value="1"/>
</dbReference>
<evidence type="ECO:0000256" key="3">
    <source>
        <dbReference type="ARBA" id="ARBA00022723"/>
    </source>
</evidence>
<sequence length="437" mass="49185">MFRCPRLVAPPCHLGTRCSWWLLLRDAGVPVLPETLKWKHMIPGSAPCRGTFHGTRSFENRTELQEVPFEGHGFLHRTPHARSRRPSDAAAALHCRTLQERFINARCSFSLQLSSSKLFCSVQAESTRPSVQHSARPMTLQESLSCCKTPERSDRVKIPSQKSQKDHDLHSAWKEGHCLCCFERRQGSQPLLRNEINKILFPQTSPSRLWTRRLIVDAVHGLRLKTRARRLHEAAPLRVAVDDCLSAENEARCRRSLEPNAALYQKERGKSWAAVLICLCSVGGEPAFLFTLRSSKLKGRHKGDVSFAGGKKDPSDRDVVHTALREAREELGVTVTPGQVWGLLKPLSDMYGMRIAPVLANVGPVEALSFRPNPSEVEEIFTLTLAHVCRPENRGYTHFRTGDRYGFTLPVFRNGKHRVWGLTAVALDHTLKIVVPP</sequence>
<gene>
    <name evidence="8" type="primary">nudt8</name>
</gene>